<dbReference type="InterPro" id="IPR005801">
    <property type="entry name" value="ADC_synthase"/>
</dbReference>
<evidence type="ECO:0000313" key="4">
    <source>
        <dbReference type="Proteomes" id="UP000002497"/>
    </source>
</evidence>
<organism evidence="4">
    <name type="scientific">Coccidioides posadasii (strain RMSCC 757 / Silveira)</name>
    <name type="common">Valley fever fungus</name>
    <dbReference type="NCBI Taxonomy" id="443226"/>
    <lineage>
        <taxon>Eukaryota</taxon>
        <taxon>Fungi</taxon>
        <taxon>Dikarya</taxon>
        <taxon>Ascomycota</taxon>
        <taxon>Pezizomycotina</taxon>
        <taxon>Eurotiomycetes</taxon>
        <taxon>Eurotiomycetidae</taxon>
        <taxon>Onygenales</taxon>
        <taxon>Onygenaceae</taxon>
        <taxon>Coccidioides</taxon>
    </lineage>
</organism>
<proteinExistence type="predicted"/>
<dbReference type="HOGENOM" id="CLU_513866_0_0_1"/>
<dbReference type="Gene3D" id="3.60.120.10">
    <property type="entry name" value="Anthranilate synthase"/>
    <property type="match status" value="2"/>
</dbReference>
<dbReference type="OrthoDB" id="64220at2759"/>
<reference evidence="4" key="2">
    <citation type="submission" date="2010-03" db="EMBL/GenBank/DDBJ databases">
        <title>The genome sequence of Coccidioides posadasii strain Silveira.</title>
        <authorList>
            <consortium name="The Broad Institute Genome Sequencing Center for Infectious Disease"/>
            <person name="Neafsey D."/>
            <person name="Orbach M."/>
            <person name="Henn M.R."/>
            <person name="Cole G.T."/>
            <person name="Galgiani J."/>
            <person name="Gardner M.J."/>
            <person name="Kirkland T.N."/>
            <person name="Taylor J.W."/>
            <person name="Young S.K."/>
            <person name="Zeng Q."/>
            <person name="Koehrsen M."/>
            <person name="Alvarado L."/>
            <person name="Berlin A."/>
            <person name="Borenstein D."/>
            <person name="Chapman S.B."/>
            <person name="Chen Z."/>
            <person name="Engels R."/>
            <person name="Freedman E."/>
            <person name="Gellesch M."/>
            <person name="Goldberg J."/>
            <person name="Griggs A."/>
            <person name="Gujja S."/>
            <person name="Heilman E."/>
            <person name="Heiman D."/>
            <person name="Howarth C."/>
            <person name="Jen D."/>
            <person name="Larson L."/>
            <person name="Mehta T."/>
            <person name="Neiman D."/>
            <person name="Park D."/>
            <person name="Pearson M."/>
            <person name="Richards J."/>
            <person name="Roberts A."/>
            <person name="Saif S."/>
            <person name="Shea T."/>
            <person name="Shenoy N."/>
            <person name="Sisk P."/>
            <person name="Stolte C."/>
            <person name="Sykes S."/>
            <person name="Walk T."/>
            <person name="White J."/>
            <person name="Yandava C."/>
            <person name="Haas B."/>
            <person name="Nusbaum C."/>
            <person name="Birren B."/>
        </authorList>
    </citation>
    <scope>NUCLEOTIDE SEQUENCE [LARGE SCALE GENOMIC DNA]</scope>
    <source>
        <strain evidence="4">RMSCC 757 / Silveira</strain>
    </source>
</reference>
<dbReference type="STRING" id="443226.E9D8K2"/>
<dbReference type="Proteomes" id="UP000002497">
    <property type="component" value="Unassembled WGS sequence"/>
</dbReference>
<feature type="compositionally biased region" description="Polar residues" evidence="1">
    <location>
        <begin position="490"/>
        <end position="504"/>
    </location>
</feature>
<feature type="region of interest" description="Disordered" evidence="1">
    <location>
        <begin position="323"/>
        <end position="385"/>
    </location>
</feature>
<name>E9D8K2_COCPS</name>
<dbReference type="OMA" id="KEAEHEN"/>
<dbReference type="AlphaFoldDB" id="E9D8K2"/>
<dbReference type="eggNOG" id="KOG1224">
    <property type="taxonomic scope" value="Eukaryota"/>
</dbReference>
<evidence type="ECO:0000256" key="1">
    <source>
        <dbReference type="SAM" id="MobiDB-lite"/>
    </source>
</evidence>
<dbReference type="PANTHER" id="PTHR11236:SF18">
    <property type="entry name" value="AMINODEOXYCHORISMATE SYNTHASE"/>
    <property type="match status" value="1"/>
</dbReference>
<reference evidence="4" key="1">
    <citation type="journal article" date="2010" name="Genome Res.">
        <title>Population genomic sequencing of Coccidioides fungi reveals recent hybridization and transposon control.</title>
        <authorList>
            <person name="Neafsey D.E."/>
            <person name="Barker B.M."/>
            <person name="Sharpton T.J."/>
            <person name="Stajich J.E."/>
            <person name="Park D.J."/>
            <person name="Whiston E."/>
            <person name="Hung C.-Y."/>
            <person name="McMahan C."/>
            <person name="White J."/>
            <person name="Sykes S."/>
            <person name="Heiman D."/>
            <person name="Young S."/>
            <person name="Zeng Q."/>
            <person name="Abouelleil A."/>
            <person name="Aftuck L."/>
            <person name="Bessette D."/>
            <person name="Brown A."/>
            <person name="FitzGerald M."/>
            <person name="Lui A."/>
            <person name="Macdonald J.P."/>
            <person name="Priest M."/>
            <person name="Orbach M.J."/>
            <person name="Galgiani J.N."/>
            <person name="Kirkland T.N."/>
            <person name="Cole G.T."/>
            <person name="Birren B.W."/>
            <person name="Henn M.R."/>
            <person name="Taylor J.W."/>
            <person name="Rounsley S.D."/>
        </authorList>
    </citation>
    <scope>NUCLEOTIDE SEQUENCE [LARGE SCALE GENOMIC DNA]</scope>
    <source>
        <strain evidence="4">RMSCC 757 / Silveira</strain>
    </source>
</reference>
<dbReference type="GO" id="GO:0008153">
    <property type="term" value="P:4-aminobenzoate biosynthetic process"/>
    <property type="evidence" value="ECO:0007669"/>
    <property type="project" value="TreeGrafter"/>
</dbReference>
<feature type="compositionally biased region" description="Basic and acidic residues" evidence="1">
    <location>
        <begin position="323"/>
        <end position="347"/>
    </location>
</feature>
<dbReference type="GO" id="GO:0000162">
    <property type="term" value="P:L-tryptophan biosynthetic process"/>
    <property type="evidence" value="ECO:0007669"/>
    <property type="project" value="TreeGrafter"/>
</dbReference>
<evidence type="ECO:0000259" key="2">
    <source>
        <dbReference type="Pfam" id="PF00425"/>
    </source>
</evidence>
<accession>E9D8K2</accession>
<dbReference type="PANTHER" id="PTHR11236">
    <property type="entry name" value="AMINOBENZOATE/ANTHRANILATE SYNTHASE"/>
    <property type="match status" value="1"/>
</dbReference>
<feature type="compositionally biased region" description="Polar residues" evidence="1">
    <location>
        <begin position="350"/>
        <end position="371"/>
    </location>
</feature>
<feature type="compositionally biased region" description="Basic residues" evidence="1">
    <location>
        <begin position="516"/>
        <end position="530"/>
    </location>
</feature>
<dbReference type="InterPro" id="IPR015890">
    <property type="entry name" value="Chorismate_C"/>
</dbReference>
<dbReference type="EMBL" id="GL636495">
    <property type="protein sequence ID" value="EFW16886.1"/>
    <property type="molecule type" value="Genomic_DNA"/>
</dbReference>
<feature type="region of interest" description="Disordered" evidence="1">
    <location>
        <begin position="253"/>
        <end position="287"/>
    </location>
</feature>
<dbReference type="VEuPathDB" id="FungiDB:D8B26_000681"/>
<sequence length="530" mass="59413">MSVRSCGAWVLEYSAKLGTLFVNRLSSHNPESWKTTASGVTKAIRFIAHMRKASGGHPGIPFWGGFMGVFSRSRYVLPMDRKKHSIDHKQREVYIQSLCRSDNRQGEWLDLMMYRLSHFLCYPSLDHVFLNLSTTALGNIQRGMYILQINHTQNELANLMVEGSKITFPGEETYKRKIRQCHDHIRAGDCDELLLAAEANVTLPSCRYWETSSVRGWILLKQFMKFHPANFSAYMNIAHSKVIGGAQKSLLRGSRNEKRSGLLPENEPEKAPEEEPEKNPEKRLKDTADKEVEDLLTNANGLAKDKVFVDRLKGNLSKISKLRDAQIEKEAEHENKSDMYRLPRNGEPEASSSVHQGGSSTADNASSSGQHSICDDPPSDSRASDGMYSEILRKIENRPRGAFCGVAGYMDVGGGFEFLVLGHAAFTWSAPGTPEIWRVGAAATISARSTAQQGWDEVRGRLDALLQIFRHRLDSEVDEGDPERDRGLFSQEQCSETSSQASHYSQDDRSSAGKWRSGKKKKKKKKKGKA</sequence>
<dbReference type="InterPro" id="IPR019999">
    <property type="entry name" value="Anth_synth_I-like"/>
</dbReference>
<feature type="region of interest" description="Disordered" evidence="1">
    <location>
        <begin position="477"/>
        <end position="530"/>
    </location>
</feature>
<feature type="compositionally biased region" description="Basic and acidic residues" evidence="1">
    <location>
        <begin position="267"/>
        <end position="287"/>
    </location>
</feature>
<dbReference type="SUPFAM" id="SSF56322">
    <property type="entry name" value="ADC synthase"/>
    <property type="match status" value="2"/>
</dbReference>
<gene>
    <name evidence="3" type="ORF">CPSG_06154</name>
</gene>
<feature type="domain" description="Chorismate-utilising enzyme C-terminal" evidence="2">
    <location>
        <begin position="171"/>
        <end position="458"/>
    </location>
</feature>
<protein>
    <recommendedName>
        <fullName evidence="2">Chorismate-utilising enzyme C-terminal domain-containing protein</fullName>
    </recommendedName>
</protein>
<dbReference type="GO" id="GO:0046820">
    <property type="term" value="F:4-amino-4-deoxychorismate synthase activity"/>
    <property type="evidence" value="ECO:0007669"/>
    <property type="project" value="TreeGrafter"/>
</dbReference>
<keyword evidence="4" id="KW-1185">Reference proteome</keyword>
<evidence type="ECO:0000313" key="3">
    <source>
        <dbReference type="EMBL" id="EFW16886.1"/>
    </source>
</evidence>
<dbReference type="Pfam" id="PF00425">
    <property type="entry name" value="Chorismate_bind"/>
    <property type="match status" value="1"/>
</dbReference>
<dbReference type="GO" id="GO:0005737">
    <property type="term" value="C:cytoplasm"/>
    <property type="evidence" value="ECO:0007669"/>
    <property type="project" value="TreeGrafter"/>
</dbReference>
<dbReference type="VEuPathDB" id="FungiDB:CPSG_06154"/>